<evidence type="ECO:0000313" key="2">
    <source>
        <dbReference type="Proteomes" id="UP000445309"/>
    </source>
</evidence>
<protein>
    <submittedName>
        <fullName evidence="1">Uncharacterized protein</fullName>
    </submittedName>
</protein>
<dbReference type="AlphaFoldDB" id="A0A6N4XW20"/>
<dbReference type="Proteomes" id="UP000445309">
    <property type="component" value="Unassembled WGS sequence"/>
</dbReference>
<evidence type="ECO:0000313" key="1">
    <source>
        <dbReference type="EMBL" id="CAA7392422.1"/>
    </source>
</evidence>
<accession>A0A6N4XW20</accession>
<gene>
    <name evidence="1" type="ORF">CHRY9393_03142</name>
</gene>
<organism evidence="1 2">
    <name type="scientific">Chryseobacterium fistulae</name>
    <dbReference type="NCBI Taxonomy" id="2675058"/>
    <lineage>
        <taxon>Bacteria</taxon>
        <taxon>Pseudomonadati</taxon>
        <taxon>Bacteroidota</taxon>
        <taxon>Flavobacteriia</taxon>
        <taxon>Flavobacteriales</taxon>
        <taxon>Weeksellaceae</taxon>
        <taxon>Chryseobacterium group</taxon>
        <taxon>Chryseobacterium</taxon>
    </lineage>
</organism>
<dbReference type="RefSeq" id="WP_162074104.1">
    <property type="nucleotide sequence ID" value="NZ_CACVBY010000105.1"/>
</dbReference>
<keyword evidence="2" id="KW-1185">Reference proteome</keyword>
<proteinExistence type="predicted"/>
<name>A0A6N4XW20_9FLAO</name>
<sequence length="145" mass="17127">MSFYYGQIHQNGVVNLKQNELLTLNRLLWSIFQDSTPKQPSQAGIHSKVYEKGEKATKLAVEVLFNEKAFQMFLWFPNSQIEDMNLSKDEEENRVYIVKVPQWIWEKGYSNAIEKQLDFYNKDESKYSKDDFTLISKVENFDPTN</sequence>
<reference evidence="1 2" key="1">
    <citation type="submission" date="2020-01" db="EMBL/GenBank/DDBJ databases">
        <authorList>
            <person name="Rodrigo-Torres L."/>
            <person name="Arahal R. D."/>
            <person name="Lucena T."/>
        </authorList>
    </citation>
    <scope>NUCLEOTIDE SEQUENCE [LARGE SCALE GENOMIC DNA]</scope>
    <source>
        <strain evidence="1 2">CECT 9393</strain>
    </source>
</reference>
<dbReference type="EMBL" id="CACVBY010000105">
    <property type="protein sequence ID" value="CAA7392422.1"/>
    <property type="molecule type" value="Genomic_DNA"/>
</dbReference>